<evidence type="ECO:0000313" key="2">
    <source>
        <dbReference type="EMBL" id="KAF0732166.1"/>
    </source>
</evidence>
<keyword evidence="3" id="KW-1185">Reference proteome</keyword>
<comment type="caution">
    <text evidence="2">The sequence shown here is derived from an EMBL/GenBank/DDBJ whole genome shotgun (WGS) entry which is preliminary data.</text>
</comment>
<dbReference type="VEuPathDB" id="FungiDB:AeMF1_021294"/>
<organism evidence="2 3">
    <name type="scientific">Aphanomyces euteiches</name>
    <dbReference type="NCBI Taxonomy" id="100861"/>
    <lineage>
        <taxon>Eukaryota</taxon>
        <taxon>Sar</taxon>
        <taxon>Stramenopiles</taxon>
        <taxon>Oomycota</taxon>
        <taxon>Saprolegniomycetes</taxon>
        <taxon>Saprolegniales</taxon>
        <taxon>Verrucalvaceae</taxon>
        <taxon>Aphanomyces</taxon>
    </lineage>
</organism>
<protein>
    <submittedName>
        <fullName evidence="2">Uncharacterized protein</fullName>
    </submittedName>
</protein>
<evidence type="ECO:0000313" key="3">
    <source>
        <dbReference type="Proteomes" id="UP000481153"/>
    </source>
</evidence>
<dbReference type="SMART" id="SM00015">
    <property type="entry name" value="IQ"/>
    <property type="match status" value="3"/>
</dbReference>
<accession>A0A6G0WX63</accession>
<reference evidence="2 3" key="1">
    <citation type="submission" date="2019-07" db="EMBL/GenBank/DDBJ databases">
        <title>Genomics analysis of Aphanomyces spp. identifies a new class of oomycete effector associated with host adaptation.</title>
        <authorList>
            <person name="Gaulin E."/>
        </authorList>
    </citation>
    <scope>NUCLEOTIDE SEQUENCE [LARGE SCALE GENOMIC DNA]</scope>
    <source>
        <strain evidence="2 3">ATCC 201684</strain>
    </source>
</reference>
<proteinExistence type="predicted"/>
<feature type="region of interest" description="Disordered" evidence="1">
    <location>
        <begin position="1"/>
        <end position="28"/>
    </location>
</feature>
<dbReference type="Proteomes" id="UP000481153">
    <property type="component" value="Unassembled WGS sequence"/>
</dbReference>
<dbReference type="AlphaFoldDB" id="A0A6G0WX63"/>
<feature type="compositionally biased region" description="Low complexity" evidence="1">
    <location>
        <begin position="12"/>
        <end position="28"/>
    </location>
</feature>
<dbReference type="InterPro" id="IPR000048">
    <property type="entry name" value="IQ_motif_EF-hand-BS"/>
</dbReference>
<feature type="compositionally biased region" description="Basic residues" evidence="1">
    <location>
        <begin position="1"/>
        <end position="11"/>
    </location>
</feature>
<name>A0A6G0WX63_9STRA</name>
<gene>
    <name evidence="2" type="ORF">Ae201684_010815</name>
</gene>
<dbReference type="PROSITE" id="PS50096">
    <property type="entry name" value="IQ"/>
    <property type="match status" value="2"/>
</dbReference>
<dbReference type="EMBL" id="VJMJ01000137">
    <property type="protein sequence ID" value="KAF0732166.1"/>
    <property type="molecule type" value="Genomic_DNA"/>
</dbReference>
<evidence type="ECO:0000256" key="1">
    <source>
        <dbReference type="SAM" id="MobiDB-lite"/>
    </source>
</evidence>
<dbReference type="Pfam" id="PF00612">
    <property type="entry name" value="IQ"/>
    <property type="match status" value="1"/>
</dbReference>
<sequence>MTKRSVRRHVHSAALSSSPSASTLSPLTVFPRPSRSIKQIWWSQNQNRLFSSFYAHNPQAFARATSPTCHDVEAAEVRRVYSLQQLETLRGPATSPLKNEDDDATYTLVPSQRLARLERLEAHLQEEQARLETRCVWTFRDTAISARLPIQFVVVAVNSILDAAIRDASAMWSQRYLSTFQLPPSVATAIAQTTKHLDHLDHLQRVNKSLKQPRLPHQQLHAYVTTKAQLAALHRQAMELQETFGLDREEHLQRCHMQWMDARARQADYKRYVELALRFQPLSEVDFNATPWPGRLSESRYHACAQRLGKFYATYGPLRRGKKKAAATRLQAFVRGCRDRRRYRPAMAMRQRSRRKLCCRTCIAWHDWTVKSIRAKRILGSVLASKQRLCFTRWQQFTNDMRRDKERRIKESLTRLLTNRTLAVFGRWRDHTRRCRRVCVLHARAVAAWRGHVFHKWHHGVHTIKLERLQALSCLRLQTRWRCVLAKRAIDQRRQEHKQAVVTIQKLRRGFQSRRQVNVDAIRQTQCDVYVERAVRLKREIAIASEARRRRHEMACLAAAEHDASVAEQAQQATKDGKRQLSKLARIERENHRLHDHGGFLPKYTMTKEEATAVVAQNELDKALESARDLARHDFRLKQPPRFACLHPHDLQASFATEEEYLTHVNCPCHGSVDGFHMALEQTPLDWLPSTLATASLLRLWAATQSVMHSPSACLLSAQPLADVMAVPLTSLPDDVAQALKDLKSSCLTKQVEPRTLLRQAALLRWCVLTQLFQLGGLPVVKIPSTADIYELHSRRYHQAKAVFYSSWAAKQYKLLLPHLQRDALKTLQTIGDNACQNIVHRRQRAMHWLHQRASFAFLLLIGRRAAQSVTVTNRARSQLWSFSTQAKNGHRQRRQTLTQLQRQRRHAYVRLDHAAWLAASASLSLVVSTIVERAAWNIRRQQAQAFLLDVVRSARMSSEPLSPTATKPL</sequence>